<evidence type="ECO:0000256" key="2">
    <source>
        <dbReference type="ARBA" id="ARBA00023043"/>
    </source>
</evidence>
<reference evidence="5" key="1">
    <citation type="journal article" date="2017" name="Mycologia">
        <title>Fusarium algeriense, sp. nov., a novel toxigenic crown rot pathogen of durum wheat from Algeria is nested in the Fusarium burgessii species complex.</title>
        <authorList>
            <person name="Laraba I."/>
            <person name="Keddad A."/>
            <person name="Boureghda H."/>
            <person name="Abdallah N."/>
            <person name="Vaughan M.M."/>
            <person name="Proctor R.H."/>
            <person name="Busman M."/>
            <person name="O'Donnell K."/>
        </authorList>
    </citation>
    <scope>NUCLEOTIDE SEQUENCE</scope>
    <source>
        <strain evidence="5">NRRL 25174</strain>
    </source>
</reference>
<dbReference type="PANTHER" id="PTHR24171">
    <property type="entry name" value="ANKYRIN REPEAT DOMAIN-CONTAINING PROTEIN 39-RELATED"/>
    <property type="match status" value="1"/>
</dbReference>
<feature type="region of interest" description="Disordered" evidence="4">
    <location>
        <begin position="271"/>
        <end position="316"/>
    </location>
</feature>
<dbReference type="Gene3D" id="1.25.40.20">
    <property type="entry name" value="Ankyrin repeat-containing domain"/>
    <property type="match status" value="1"/>
</dbReference>
<dbReference type="EMBL" id="PVQB02000541">
    <property type="protein sequence ID" value="KAF4335675.1"/>
    <property type="molecule type" value="Genomic_DNA"/>
</dbReference>
<evidence type="ECO:0000256" key="3">
    <source>
        <dbReference type="PROSITE-ProRule" id="PRU00023"/>
    </source>
</evidence>
<dbReference type="SUPFAM" id="SSF50104">
    <property type="entry name" value="Translation proteins SH3-like domain"/>
    <property type="match status" value="1"/>
</dbReference>
<evidence type="ECO:0000313" key="6">
    <source>
        <dbReference type="Proteomes" id="UP000730481"/>
    </source>
</evidence>
<dbReference type="GO" id="GO:0085020">
    <property type="term" value="P:protein K6-linked ubiquitination"/>
    <property type="evidence" value="ECO:0007669"/>
    <property type="project" value="TreeGrafter"/>
</dbReference>
<dbReference type="InterPro" id="IPR036770">
    <property type="entry name" value="Ankyrin_rpt-contain_sf"/>
</dbReference>
<dbReference type="SUPFAM" id="SSF48403">
    <property type="entry name" value="Ankyrin repeat"/>
    <property type="match status" value="1"/>
</dbReference>
<dbReference type="PROSITE" id="PS50297">
    <property type="entry name" value="ANK_REP_REGION"/>
    <property type="match status" value="1"/>
</dbReference>
<protein>
    <submittedName>
        <fullName evidence="5">Woronin body major</fullName>
    </submittedName>
</protein>
<feature type="repeat" description="ANK" evidence="3">
    <location>
        <begin position="567"/>
        <end position="599"/>
    </location>
</feature>
<dbReference type="Pfam" id="PF12796">
    <property type="entry name" value="Ank_2"/>
    <property type="match status" value="1"/>
</dbReference>
<dbReference type="InterPro" id="IPR008991">
    <property type="entry name" value="Translation_prot_SH3-like_sf"/>
</dbReference>
<gene>
    <name evidence="5" type="ORF">FBEOM_10475</name>
</gene>
<dbReference type="Gene3D" id="2.40.50.140">
    <property type="entry name" value="Nucleic acid-binding proteins"/>
    <property type="match status" value="1"/>
</dbReference>
<feature type="compositionally biased region" description="Low complexity" evidence="4">
    <location>
        <begin position="233"/>
        <end position="249"/>
    </location>
</feature>
<dbReference type="PANTHER" id="PTHR24171:SF8">
    <property type="entry name" value="BRCA1-ASSOCIATED RING DOMAIN PROTEIN 1"/>
    <property type="match status" value="1"/>
</dbReference>
<dbReference type="Gene3D" id="2.30.30.30">
    <property type="match status" value="1"/>
</dbReference>
<sequence length="793" mass="90266">MEKCRNPWARRYLLPVFRRMTAVPMLFGPEDIESDSMPALTYMIPTKFWCMEDAQYMMDDIFNRVVRLCHMRHRGVVFDMTEEYNTVASHLQTWQTLFEKLEVDTASLLYQAQEKSLFMRLKLCGLELCADFRPNEHISTFRQVLQLASSQSQKPGPRSTFELAYTPMLFFTVIKCPDLGIRTSALFIPETHHKSLFQNEVPRYYFSRHALRHPCVARRGRELQQFEEPPRESSPSRTSPSMRPRPSMPWKLGPPMHGVSAQAYLAASMMDSNDKGKEPAPDPTTEKTPRGLPASEMDTADWRKFPPQHSSQSGPPTITVPCQFIRLGDFVILQDRPCSIIRIEVQSRTGQYCYQGVDLFTMQIYDGYSFTSNPSPGVEFQSLLSPIYKQYVVVKLQDGKVVVETEPGNEVLLPILQASSLYSRLENALHSGRGSVRAVVMEYDDLALAVEMKVISTSPLSAPTNETLHAAAAHHEDSKLEEILSEVKESYGDIDQLNQNGETALDITLSKPTWHTRALRLLEAGASPIAHLDKPFVALLNAAAQGDIEELRKLCEDGVRLNRRDRLGYTALHEAICFGHYNLVEFLINHGADVNATVTHGGDTGLHAAIQRGLQHRSYFQGARARSPRLSHAHLNVMGLLLRKNIDQKLRRSSDHLTAEELLSKELTLPQKYHPIEVCYLQRMLIMLSTTSSQHEVEESSILVLSEVHDSFELQIQFLNSNRKTEFLRKPIRCLFDPSPESFTDLRNPRELVNDSTAKEFWTWVHLPANNKDWAEAAIYQITRNEDIGMAEY</sequence>
<dbReference type="PROSITE" id="PS50088">
    <property type="entry name" value="ANK_REPEAT"/>
    <property type="match status" value="1"/>
</dbReference>
<keyword evidence="1" id="KW-0677">Repeat</keyword>
<evidence type="ECO:0000256" key="1">
    <source>
        <dbReference type="ARBA" id="ARBA00022737"/>
    </source>
</evidence>
<name>A0A9P5ABC3_9HYPO</name>
<evidence type="ECO:0000256" key="4">
    <source>
        <dbReference type="SAM" id="MobiDB-lite"/>
    </source>
</evidence>
<dbReference type="AlphaFoldDB" id="A0A9P5ABC3"/>
<feature type="region of interest" description="Disordered" evidence="4">
    <location>
        <begin position="221"/>
        <end position="253"/>
    </location>
</feature>
<organism evidence="5 6">
    <name type="scientific">Fusarium beomiforme</name>
    <dbReference type="NCBI Taxonomy" id="44412"/>
    <lineage>
        <taxon>Eukaryota</taxon>
        <taxon>Fungi</taxon>
        <taxon>Dikarya</taxon>
        <taxon>Ascomycota</taxon>
        <taxon>Pezizomycotina</taxon>
        <taxon>Sordariomycetes</taxon>
        <taxon>Hypocreomycetidae</taxon>
        <taxon>Hypocreales</taxon>
        <taxon>Nectriaceae</taxon>
        <taxon>Fusarium</taxon>
        <taxon>Fusarium burgessii species complex</taxon>
    </lineage>
</organism>
<dbReference type="OrthoDB" id="3145928at2759"/>
<dbReference type="InterPro" id="IPR002110">
    <property type="entry name" value="Ankyrin_rpt"/>
</dbReference>
<dbReference type="InterPro" id="IPR014722">
    <property type="entry name" value="Rib_uL2_dom2"/>
</dbReference>
<dbReference type="SMART" id="SM00248">
    <property type="entry name" value="ANK"/>
    <property type="match status" value="2"/>
</dbReference>
<evidence type="ECO:0000313" key="5">
    <source>
        <dbReference type="EMBL" id="KAF4335675.1"/>
    </source>
</evidence>
<dbReference type="GO" id="GO:0004842">
    <property type="term" value="F:ubiquitin-protein transferase activity"/>
    <property type="evidence" value="ECO:0007669"/>
    <property type="project" value="TreeGrafter"/>
</dbReference>
<keyword evidence="2 3" id="KW-0040">ANK repeat</keyword>
<keyword evidence="6" id="KW-1185">Reference proteome</keyword>
<feature type="compositionally biased region" description="Basic and acidic residues" evidence="4">
    <location>
        <begin position="272"/>
        <end position="289"/>
    </location>
</feature>
<dbReference type="InterPro" id="IPR012340">
    <property type="entry name" value="NA-bd_OB-fold"/>
</dbReference>
<reference evidence="5" key="2">
    <citation type="submission" date="2020-02" db="EMBL/GenBank/DDBJ databases">
        <title>Identification and distribution of gene clusters putatively required for synthesis of sphingolipid metabolism inhibitors in phylogenetically diverse species of the filamentous fungus Fusarium.</title>
        <authorList>
            <person name="Kim H.-S."/>
            <person name="Busman M."/>
            <person name="Brown D.W."/>
            <person name="Divon H."/>
            <person name="Uhlig S."/>
            <person name="Proctor R.H."/>
        </authorList>
    </citation>
    <scope>NUCLEOTIDE SEQUENCE</scope>
    <source>
        <strain evidence="5">NRRL 25174</strain>
    </source>
</reference>
<comment type="caution">
    <text evidence="5">The sequence shown here is derived from an EMBL/GenBank/DDBJ whole genome shotgun (WGS) entry which is preliminary data.</text>
</comment>
<dbReference type="Proteomes" id="UP000730481">
    <property type="component" value="Unassembled WGS sequence"/>
</dbReference>
<accession>A0A9P5ABC3</accession>
<proteinExistence type="predicted"/>
<feature type="compositionally biased region" description="Basic and acidic residues" evidence="4">
    <location>
        <begin position="221"/>
        <end position="231"/>
    </location>
</feature>